<reference evidence="8 9" key="1">
    <citation type="journal article" date="2016" name="Sci. Rep.">
        <title>Draft genome sequencing and secretome analysis of fungal phytopathogen Ascochyta rabiei provides insight into the necrotrophic effector repertoire.</title>
        <authorList>
            <person name="Verma S."/>
            <person name="Gazara R.K."/>
            <person name="Nizam S."/>
            <person name="Parween S."/>
            <person name="Chattopadhyay D."/>
            <person name="Verma P.K."/>
        </authorList>
    </citation>
    <scope>NUCLEOTIDE SEQUENCE [LARGE SCALE GENOMIC DNA]</scope>
    <source>
        <strain evidence="8 9">ArDII</strain>
    </source>
</reference>
<dbReference type="STRING" id="5454.A0A162ZC05"/>
<feature type="transmembrane region" description="Helical" evidence="7">
    <location>
        <begin position="59"/>
        <end position="79"/>
    </location>
</feature>
<evidence type="ECO:0000313" key="8">
    <source>
        <dbReference type="EMBL" id="KZM20525.1"/>
    </source>
</evidence>
<feature type="transmembrane region" description="Helical" evidence="7">
    <location>
        <begin position="214"/>
        <end position="234"/>
    </location>
</feature>
<dbReference type="PANTHER" id="PTHR33048:SF131">
    <property type="entry name" value="INTEGRAL MEMBRANE PROTEIN"/>
    <property type="match status" value="1"/>
</dbReference>
<feature type="transmembrane region" description="Helical" evidence="7">
    <location>
        <begin position="99"/>
        <end position="123"/>
    </location>
</feature>
<feature type="transmembrane region" description="Helical" evidence="7">
    <location>
        <begin position="177"/>
        <end position="202"/>
    </location>
</feature>
<organism evidence="8 9">
    <name type="scientific">Didymella rabiei</name>
    <name type="common">Chickpea ascochyta blight fungus</name>
    <name type="synonym">Mycosphaerella rabiei</name>
    <dbReference type="NCBI Taxonomy" id="5454"/>
    <lineage>
        <taxon>Eukaryota</taxon>
        <taxon>Fungi</taxon>
        <taxon>Dikarya</taxon>
        <taxon>Ascomycota</taxon>
        <taxon>Pezizomycotina</taxon>
        <taxon>Dothideomycetes</taxon>
        <taxon>Pleosporomycetidae</taxon>
        <taxon>Pleosporales</taxon>
        <taxon>Pleosporineae</taxon>
        <taxon>Didymellaceae</taxon>
        <taxon>Ascochyta</taxon>
    </lineage>
</organism>
<dbReference type="Pfam" id="PF20684">
    <property type="entry name" value="Fung_rhodopsin"/>
    <property type="match status" value="1"/>
</dbReference>
<comment type="similarity">
    <text evidence="5">Belongs to the SAT4 family.</text>
</comment>
<evidence type="ECO:0000256" key="1">
    <source>
        <dbReference type="ARBA" id="ARBA00004141"/>
    </source>
</evidence>
<keyword evidence="3 7" id="KW-1133">Transmembrane helix</keyword>
<evidence type="ECO:0000313" key="9">
    <source>
        <dbReference type="Proteomes" id="UP000076837"/>
    </source>
</evidence>
<dbReference type="GO" id="GO:0016020">
    <property type="term" value="C:membrane"/>
    <property type="evidence" value="ECO:0007669"/>
    <property type="project" value="UniProtKB-SubCell"/>
</dbReference>
<evidence type="ECO:0000256" key="4">
    <source>
        <dbReference type="ARBA" id="ARBA00023136"/>
    </source>
</evidence>
<feature type="compositionally biased region" description="Polar residues" evidence="6">
    <location>
        <begin position="396"/>
        <end position="405"/>
    </location>
</feature>
<sequence length="465" mass="52145">MADSLGTAKVQAELCNLSHESRSGILLASLTTVYATVCLFVALRFATRVLTKRARPDDWIILATLLLATATYASAYAMVQHNFGKHLWDLEPGQLQAALKYFYVCWNLYVITLGLVKVSLIAFYLQVFLDRRFRVFCYVFLGYIVISTLVIQFLTIFACTPVQSFWDRDIKGKCLDVGAIGFANSANAILQDLIILVMPMPSLFRLHMNNWRKLAVTFMFAVGAFGCITTMLRLRALSGFRISLDPTWDYTDVAIWTGAELAAGIVCASLPAVRQLLTLILPKRWSSLLTNRSRSRNAPMPDQGHPPDAHRQRKVHSLFPLPSISYNSKRSYGVTTDISSSAWINSQAESLKDLERGRIPIEEKNSDSWLPLRALFQSGSRSMRTSFWSSVDRQDSFSTQKQSNHPPHVTGFPAMSSRNGVAEVAGKSSMDGEVELLRLSESSHWTNDGDEITALPRAYMYQHPH</sequence>
<dbReference type="Proteomes" id="UP000076837">
    <property type="component" value="Unassembled WGS sequence"/>
</dbReference>
<protein>
    <submittedName>
        <fullName evidence="8">Uncharacterized protein</fullName>
    </submittedName>
</protein>
<dbReference type="EMBL" id="JYNV01000278">
    <property type="protein sequence ID" value="KZM20525.1"/>
    <property type="molecule type" value="Genomic_DNA"/>
</dbReference>
<evidence type="ECO:0000256" key="6">
    <source>
        <dbReference type="SAM" id="MobiDB-lite"/>
    </source>
</evidence>
<comment type="subcellular location">
    <subcellularLocation>
        <location evidence="1">Membrane</location>
        <topology evidence="1">Multi-pass membrane protein</topology>
    </subcellularLocation>
</comment>
<gene>
    <name evidence="8" type="ORF">ST47_g8327</name>
</gene>
<dbReference type="PANTHER" id="PTHR33048">
    <property type="entry name" value="PTH11-LIKE INTEGRAL MEMBRANE PROTEIN (AFU_ORTHOLOGUE AFUA_5G11245)"/>
    <property type="match status" value="1"/>
</dbReference>
<evidence type="ECO:0000256" key="5">
    <source>
        <dbReference type="ARBA" id="ARBA00038359"/>
    </source>
</evidence>
<comment type="caution">
    <text evidence="8">The sequence shown here is derived from an EMBL/GenBank/DDBJ whole genome shotgun (WGS) entry which is preliminary data.</text>
</comment>
<keyword evidence="9" id="KW-1185">Reference proteome</keyword>
<dbReference type="InterPro" id="IPR049326">
    <property type="entry name" value="Rhodopsin_dom_fungi"/>
</dbReference>
<evidence type="ECO:0000256" key="3">
    <source>
        <dbReference type="ARBA" id="ARBA00022989"/>
    </source>
</evidence>
<feature type="region of interest" description="Disordered" evidence="6">
    <location>
        <begin position="292"/>
        <end position="313"/>
    </location>
</feature>
<proteinExistence type="inferred from homology"/>
<accession>A0A162ZC05</accession>
<evidence type="ECO:0000256" key="2">
    <source>
        <dbReference type="ARBA" id="ARBA00022692"/>
    </source>
</evidence>
<keyword evidence="4 7" id="KW-0472">Membrane</keyword>
<feature type="transmembrane region" description="Helical" evidence="7">
    <location>
        <begin position="25"/>
        <end position="47"/>
    </location>
</feature>
<feature type="transmembrane region" description="Helical" evidence="7">
    <location>
        <begin position="135"/>
        <end position="157"/>
    </location>
</feature>
<dbReference type="AlphaFoldDB" id="A0A162ZC05"/>
<dbReference type="OrthoDB" id="408702at2759"/>
<dbReference type="InterPro" id="IPR052337">
    <property type="entry name" value="SAT4-like"/>
</dbReference>
<evidence type="ECO:0000256" key="7">
    <source>
        <dbReference type="SAM" id="Phobius"/>
    </source>
</evidence>
<feature type="region of interest" description="Disordered" evidence="6">
    <location>
        <begin position="396"/>
        <end position="427"/>
    </location>
</feature>
<name>A0A162ZC05_DIDRA</name>
<keyword evidence="2 7" id="KW-0812">Transmembrane</keyword>